<evidence type="ECO:0000313" key="3">
    <source>
        <dbReference type="Proteomes" id="UP000811619"/>
    </source>
</evidence>
<evidence type="ECO:0000256" key="1">
    <source>
        <dbReference type="SAM" id="MobiDB-lite"/>
    </source>
</evidence>
<feature type="region of interest" description="Disordered" evidence="1">
    <location>
        <begin position="157"/>
        <end position="183"/>
    </location>
</feature>
<keyword evidence="3" id="KW-1185">Reference proteome</keyword>
<dbReference type="Proteomes" id="UP000811619">
    <property type="component" value="Unassembled WGS sequence"/>
</dbReference>
<gene>
    <name evidence="2" type="ORF">E4U42_003696</name>
</gene>
<accession>A0A8K0NIN4</accession>
<dbReference type="OrthoDB" id="5398572at2759"/>
<dbReference type="EMBL" id="SRPY01000310">
    <property type="protein sequence ID" value="KAG5926062.1"/>
    <property type="molecule type" value="Genomic_DNA"/>
</dbReference>
<dbReference type="Gene3D" id="1.10.10.60">
    <property type="entry name" value="Homeodomain-like"/>
    <property type="match status" value="1"/>
</dbReference>
<organism evidence="2 3">
    <name type="scientific">Claviceps africana</name>
    <dbReference type="NCBI Taxonomy" id="83212"/>
    <lineage>
        <taxon>Eukaryota</taxon>
        <taxon>Fungi</taxon>
        <taxon>Dikarya</taxon>
        <taxon>Ascomycota</taxon>
        <taxon>Pezizomycotina</taxon>
        <taxon>Sordariomycetes</taxon>
        <taxon>Hypocreomycetidae</taxon>
        <taxon>Hypocreales</taxon>
        <taxon>Clavicipitaceae</taxon>
        <taxon>Claviceps</taxon>
    </lineage>
</organism>
<reference evidence="2" key="1">
    <citation type="journal article" date="2020" name="bioRxiv">
        <title>Whole genome comparisons of ergot fungi reveals the divergence and evolution of species within the genus Claviceps are the result of varying mechanisms driving genome evolution and host range expansion.</title>
        <authorList>
            <person name="Wyka S.A."/>
            <person name="Mondo S.J."/>
            <person name="Liu M."/>
            <person name="Dettman J."/>
            <person name="Nalam V."/>
            <person name="Broders K.D."/>
        </authorList>
    </citation>
    <scope>NUCLEOTIDE SEQUENCE</scope>
    <source>
        <strain evidence="2">CCC 489</strain>
    </source>
</reference>
<proteinExistence type="predicted"/>
<sequence>MPSFLEFKDNDGPASGSAGDIQGFRSGMPSPRKPSDRESPATEVLAAESTPPRRDKRKRGPPEDDSDGYVGSDGDFQTDTRHVKNPDVVRAQLWFGASKLPTEATGQAPPSQEPAMHATEPSKGLRQSLASARYPYGNMPDFKNINKRKALNLETNRRPATAHSPPATDDDSSLPSPRRRKWSDEDSATLIELIASKKARWSVIESHYQHRFQCPRNQQAYRDRARNLKVDFLLSDSLLPPGFDLVALGRKEIQKVLRGGRNPRRKEDEVLHGKPVNTLPKMEDLLIAQEL</sequence>
<name>A0A8K0NIN4_9HYPO</name>
<feature type="region of interest" description="Disordered" evidence="1">
    <location>
        <begin position="1"/>
        <end position="86"/>
    </location>
</feature>
<feature type="compositionally biased region" description="Basic and acidic residues" evidence="1">
    <location>
        <begin position="1"/>
        <end position="11"/>
    </location>
</feature>
<protein>
    <recommendedName>
        <fullName evidence="4">Myb-like domain-containing protein</fullName>
    </recommendedName>
</protein>
<evidence type="ECO:0008006" key="4">
    <source>
        <dbReference type="Google" id="ProtNLM"/>
    </source>
</evidence>
<evidence type="ECO:0000313" key="2">
    <source>
        <dbReference type="EMBL" id="KAG5926062.1"/>
    </source>
</evidence>
<comment type="caution">
    <text evidence="2">The sequence shown here is derived from an EMBL/GenBank/DDBJ whole genome shotgun (WGS) entry which is preliminary data.</text>
</comment>
<feature type="region of interest" description="Disordered" evidence="1">
    <location>
        <begin position="100"/>
        <end position="143"/>
    </location>
</feature>
<dbReference type="AlphaFoldDB" id="A0A8K0NIN4"/>